<dbReference type="Proteomes" id="UP000292985">
    <property type="component" value="Unassembled WGS sequence"/>
</dbReference>
<dbReference type="Gene3D" id="2.10.260.10">
    <property type="match status" value="1"/>
</dbReference>
<evidence type="ECO:0000313" key="4">
    <source>
        <dbReference type="Proteomes" id="UP000292985"/>
    </source>
</evidence>
<dbReference type="InterPro" id="IPR007159">
    <property type="entry name" value="SpoVT-AbrB_dom"/>
</dbReference>
<dbReference type="GeneID" id="93034835"/>
<dbReference type="GO" id="GO:0003677">
    <property type="term" value="F:DNA binding"/>
    <property type="evidence" value="ECO:0007669"/>
    <property type="project" value="InterPro"/>
</dbReference>
<dbReference type="SUPFAM" id="SSF89447">
    <property type="entry name" value="AbrB/MazE/MraZ-like"/>
    <property type="match status" value="1"/>
</dbReference>
<dbReference type="GO" id="GO:0003700">
    <property type="term" value="F:DNA-binding transcription factor activity"/>
    <property type="evidence" value="ECO:0007669"/>
    <property type="project" value="InterPro"/>
</dbReference>
<dbReference type="EMBL" id="RCYA01000002">
    <property type="protein sequence ID" value="RYT45508.1"/>
    <property type="molecule type" value="Genomic_DNA"/>
</dbReference>
<dbReference type="Proteomes" id="UP000245995">
    <property type="component" value="Chromosome CITRO92"/>
</dbReference>
<reference evidence="2 3" key="1">
    <citation type="submission" date="2016-04" db="EMBL/GenBank/DDBJ databases">
        <authorList>
            <person name="Regsiter A."/>
            <person name="William W."/>
        </authorList>
    </citation>
    <scope>NUCLEOTIDE SEQUENCE [LARGE SCALE GENOMIC DNA]</scope>
    <source>
        <strain evidence="2 3">92</strain>
    </source>
</reference>
<evidence type="ECO:0000313" key="2">
    <source>
        <dbReference type="EMBL" id="SAY92811.1"/>
    </source>
</evidence>
<dbReference type="GO" id="GO:0001558">
    <property type="term" value="P:regulation of cell growth"/>
    <property type="evidence" value="ECO:0007669"/>
    <property type="project" value="InterPro"/>
</dbReference>
<gene>
    <name evidence="2" type="primary">sohA</name>
    <name evidence="2" type="ORF">CITRO92_0629</name>
    <name evidence="1" type="ORF">EAJ18_07065</name>
</gene>
<proteinExistence type="predicted"/>
<dbReference type="EMBL" id="LT556085">
    <property type="protein sequence ID" value="SAY92811.1"/>
    <property type="molecule type" value="Genomic_DNA"/>
</dbReference>
<accession>A0AAP5VI74</accession>
<dbReference type="RefSeq" id="WP_042999108.1">
    <property type="nucleotide sequence ID" value="NZ_ABJEES020000022.1"/>
</dbReference>
<reference evidence="1 4" key="2">
    <citation type="journal article" date="2019" name="Science, e1252229">
        <title>Invertible promoters mediate bacterial phase variation, antibiotic resistance, and host adaptation in the gut.</title>
        <authorList>
            <person name="Jiang X."/>
            <person name="Hall A.B."/>
            <person name="Arthur T.D."/>
            <person name="Plichta D.R."/>
            <person name="Covington C.T."/>
            <person name="Poyet M."/>
            <person name="Crothers J."/>
            <person name="Moses P.L."/>
            <person name="Tolonen A.C."/>
            <person name="Vlamakis H."/>
            <person name="Alm E.J."/>
            <person name="Xavier R.J."/>
        </authorList>
    </citation>
    <scope>NUCLEOTIDE SEQUENCE [LARGE SCALE GENOMIC DNA]</scope>
    <source>
        <strain evidence="4">ca_0067</strain>
        <strain evidence="1">Ca_0067</strain>
    </source>
</reference>
<dbReference type="Pfam" id="PF15937">
    <property type="entry name" value="PrlF_antitoxin"/>
    <property type="match status" value="1"/>
</dbReference>
<dbReference type="InterPro" id="IPR031848">
    <property type="entry name" value="PrlF_antitoxin"/>
</dbReference>
<sequence>MFAYVRSEDIAIEADSKLTERHQTTIPASIRDALHLRSGDRIHYTLLSTGEVLLSKYSEATEDGVMRSFLDFLSQDVANNPQTLKKLDLSRGYELVDGIDVNLDDEISDED</sequence>
<keyword evidence="4" id="KW-1185">Reference proteome</keyword>
<dbReference type="InterPro" id="IPR037914">
    <property type="entry name" value="SpoVT-AbrB_sf"/>
</dbReference>
<organism evidence="2 3">
    <name type="scientific">Citrobacter amalonaticus</name>
    <dbReference type="NCBI Taxonomy" id="35703"/>
    <lineage>
        <taxon>Bacteria</taxon>
        <taxon>Pseudomonadati</taxon>
        <taxon>Pseudomonadota</taxon>
        <taxon>Gammaproteobacteria</taxon>
        <taxon>Enterobacterales</taxon>
        <taxon>Enterobacteriaceae</taxon>
        <taxon>Citrobacter</taxon>
    </lineage>
</organism>
<evidence type="ECO:0000313" key="3">
    <source>
        <dbReference type="Proteomes" id="UP000245995"/>
    </source>
</evidence>
<dbReference type="GO" id="GO:0097351">
    <property type="term" value="F:toxin sequestering activity"/>
    <property type="evidence" value="ECO:0007669"/>
    <property type="project" value="InterPro"/>
</dbReference>
<dbReference type="KEGG" id="caf:AL524_05515"/>
<dbReference type="AlphaFoldDB" id="A0AAP5VI74"/>
<protein>
    <submittedName>
        <fullName evidence="1 2">Regulator</fullName>
    </submittedName>
</protein>
<evidence type="ECO:0000313" key="1">
    <source>
        <dbReference type="EMBL" id="RYT45508.1"/>
    </source>
</evidence>
<name>A0AAP5VI74_CITAM</name>
<dbReference type="NCBIfam" id="TIGR01439">
    <property type="entry name" value="lp_hng_hel_AbrB"/>
    <property type="match status" value="1"/>
</dbReference>